<comment type="caution">
    <text evidence="1">The sequence shown here is derived from an EMBL/GenBank/DDBJ whole genome shotgun (WGS) entry which is preliminary data.</text>
</comment>
<reference evidence="1 2" key="1">
    <citation type="submission" date="2007-11" db="EMBL/GenBank/DDBJ databases">
        <authorList>
            <person name="Wagner-Dobler I."/>
            <person name="Ferriera S."/>
            <person name="Johnson J."/>
            <person name="Kravitz S."/>
            <person name="Beeson K."/>
            <person name="Sutton G."/>
            <person name="Rogers Y.-H."/>
            <person name="Friedman R."/>
            <person name="Frazier M."/>
            <person name="Venter J.C."/>
        </authorList>
    </citation>
    <scope>NUCLEOTIDE SEQUENCE [LARGE SCALE GENOMIC DNA]</scope>
    <source>
        <strain evidence="1 2">HEL-45</strain>
    </source>
</reference>
<dbReference type="Proteomes" id="UP000003257">
    <property type="component" value="Unassembled WGS sequence"/>
</dbReference>
<name>A0ABP2D7G8_9RHOB</name>
<accession>A0ABP2D7G8</accession>
<evidence type="ECO:0000313" key="1">
    <source>
        <dbReference type="EMBL" id="EDQ04102.1"/>
    </source>
</evidence>
<gene>
    <name evidence="1" type="ORF">OIHEL45_12230</name>
</gene>
<protein>
    <submittedName>
        <fullName evidence="1">Uncharacterized protein</fullName>
    </submittedName>
</protein>
<keyword evidence="2" id="KW-1185">Reference proteome</keyword>
<evidence type="ECO:0000313" key="2">
    <source>
        <dbReference type="Proteomes" id="UP000003257"/>
    </source>
</evidence>
<proteinExistence type="predicted"/>
<dbReference type="EMBL" id="ABID01000005">
    <property type="protein sequence ID" value="EDQ04102.1"/>
    <property type="molecule type" value="Genomic_DNA"/>
</dbReference>
<sequence length="29" mass="3136">MRPFAAFFDLCGAMTAPVLFAQIFAVSVN</sequence>
<organism evidence="1 2">
    <name type="scientific">Sulfitobacter indolifex HEL-45</name>
    <dbReference type="NCBI Taxonomy" id="391624"/>
    <lineage>
        <taxon>Bacteria</taxon>
        <taxon>Pseudomonadati</taxon>
        <taxon>Pseudomonadota</taxon>
        <taxon>Alphaproteobacteria</taxon>
        <taxon>Rhodobacterales</taxon>
        <taxon>Roseobacteraceae</taxon>
        <taxon>Sulfitobacter</taxon>
    </lineage>
</organism>